<dbReference type="EMBL" id="BOMP01000099">
    <property type="protein sequence ID" value="GIE42927.1"/>
    <property type="molecule type" value="Genomic_DNA"/>
</dbReference>
<evidence type="ECO:0000313" key="3">
    <source>
        <dbReference type="Proteomes" id="UP000590511"/>
    </source>
</evidence>
<evidence type="ECO:0000313" key="1">
    <source>
        <dbReference type="EMBL" id="GIE42927.1"/>
    </source>
</evidence>
<name>A0A7W7MK76_9ACTN</name>
<organism evidence="2 3">
    <name type="scientific">Actinoplanes lobatus</name>
    <dbReference type="NCBI Taxonomy" id="113568"/>
    <lineage>
        <taxon>Bacteria</taxon>
        <taxon>Bacillati</taxon>
        <taxon>Actinomycetota</taxon>
        <taxon>Actinomycetes</taxon>
        <taxon>Micromonosporales</taxon>
        <taxon>Micromonosporaceae</taxon>
        <taxon>Actinoplanes</taxon>
    </lineage>
</organism>
<keyword evidence="4" id="KW-1185">Reference proteome</keyword>
<dbReference type="EMBL" id="JACHNC010000001">
    <property type="protein sequence ID" value="MBB4753213.1"/>
    <property type="molecule type" value="Genomic_DNA"/>
</dbReference>
<comment type="caution">
    <text evidence="2">The sequence shown here is derived from an EMBL/GenBank/DDBJ whole genome shotgun (WGS) entry which is preliminary data.</text>
</comment>
<reference evidence="2 3" key="1">
    <citation type="submission" date="2020-08" db="EMBL/GenBank/DDBJ databases">
        <title>Sequencing the genomes of 1000 actinobacteria strains.</title>
        <authorList>
            <person name="Klenk H.-P."/>
        </authorList>
    </citation>
    <scope>NUCLEOTIDE SEQUENCE [LARGE SCALE GENOMIC DNA]</scope>
    <source>
        <strain evidence="2 3">DSM 43150</strain>
    </source>
</reference>
<dbReference type="Proteomes" id="UP000631312">
    <property type="component" value="Unassembled WGS sequence"/>
</dbReference>
<proteinExistence type="predicted"/>
<accession>A0A7W7MK76</accession>
<protein>
    <submittedName>
        <fullName evidence="2">Uncharacterized protein</fullName>
    </submittedName>
</protein>
<gene>
    <name evidence="1" type="ORF">Alo02nite_58250</name>
    <name evidence="2" type="ORF">BJ964_007374</name>
</gene>
<dbReference type="InterPro" id="IPR036291">
    <property type="entry name" value="NAD(P)-bd_dom_sf"/>
</dbReference>
<dbReference type="Proteomes" id="UP000590511">
    <property type="component" value="Unassembled WGS sequence"/>
</dbReference>
<dbReference type="RefSeq" id="WP_188124940.1">
    <property type="nucleotide sequence ID" value="NZ_BOMP01000099.1"/>
</dbReference>
<reference evidence="1 4" key="2">
    <citation type="submission" date="2021-01" db="EMBL/GenBank/DDBJ databases">
        <title>Whole genome shotgun sequence of Actinoplanes lobatus NBRC 12513.</title>
        <authorList>
            <person name="Komaki H."/>
            <person name="Tamura T."/>
        </authorList>
    </citation>
    <scope>NUCLEOTIDE SEQUENCE [LARGE SCALE GENOMIC DNA]</scope>
    <source>
        <strain evidence="1 4">NBRC 12513</strain>
    </source>
</reference>
<evidence type="ECO:0000313" key="4">
    <source>
        <dbReference type="Proteomes" id="UP000631312"/>
    </source>
</evidence>
<dbReference type="AlphaFoldDB" id="A0A7W7MK76"/>
<sequence length="161" mass="17561">MLRPSKVHGEGAVPARTWWFVKRVLDRRPAVLLAGRGRGVDHPSAAVNIAALVARVADVPGRRVLNAADPSAPDGRAISRLVAAHLGHFWEEVLLSHSCLGRHPFHRLPGIVLDTRAASALGYVPVGDLSAEIRWLVDHPPVSDPVGWFDYAAEDAWLRSR</sequence>
<evidence type="ECO:0000313" key="2">
    <source>
        <dbReference type="EMBL" id="MBB4753213.1"/>
    </source>
</evidence>
<dbReference type="SUPFAM" id="SSF51735">
    <property type="entry name" value="NAD(P)-binding Rossmann-fold domains"/>
    <property type="match status" value="1"/>
</dbReference>